<feature type="compositionally biased region" description="Low complexity" evidence="9">
    <location>
        <begin position="576"/>
        <end position="588"/>
    </location>
</feature>
<dbReference type="GO" id="GO:0003899">
    <property type="term" value="F:DNA-directed RNA polymerase activity"/>
    <property type="evidence" value="ECO:0007669"/>
    <property type="project" value="UniProtKB-UniRule"/>
</dbReference>
<protein>
    <recommendedName>
        <fullName evidence="8">DNA-directed RNA polymerase subunit beta''</fullName>
        <ecNumber evidence="8">2.7.7.6</ecNumber>
    </recommendedName>
    <alternativeName>
        <fullName evidence="8">PEP</fullName>
    </alternativeName>
    <alternativeName>
        <fullName evidence="8">Plastid-encoded RNA polymerase subunit beta''</fullName>
        <shortName evidence="8">RNA polymerase subunit beta''</shortName>
    </alternativeName>
</protein>
<dbReference type="InterPro" id="IPR042102">
    <property type="entry name" value="RNA_pol_Rpb1_3_sf"/>
</dbReference>
<feature type="region of interest" description="Disordered" evidence="9">
    <location>
        <begin position="566"/>
        <end position="590"/>
    </location>
</feature>
<dbReference type="InterPro" id="IPR007081">
    <property type="entry name" value="RNA_pol_Rpb1_5"/>
</dbReference>
<dbReference type="GO" id="GO:0006351">
    <property type="term" value="P:DNA-templated transcription"/>
    <property type="evidence" value="ECO:0007669"/>
    <property type="project" value="UniProtKB-UniRule"/>
</dbReference>
<evidence type="ECO:0000256" key="8">
    <source>
        <dbReference type="HAMAP-Rule" id="MF_01324"/>
    </source>
</evidence>
<keyword evidence="2 12" id="KW-0934">Plastid</keyword>
<feature type="binding site" evidence="8">
    <location>
        <position position="388"/>
    </location>
    <ligand>
        <name>Zn(2+)</name>
        <dbReference type="ChEBI" id="CHEBI:29105"/>
    </ligand>
</feature>
<dbReference type="NCBIfam" id="TIGR02388">
    <property type="entry name" value="rpoC2_cyan"/>
    <property type="match status" value="1"/>
</dbReference>
<accession>A0A0S2LPC7</accession>
<dbReference type="Gene3D" id="1.10.150.390">
    <property type="match status" value="1"/>
</dbReference>
<gene>
    <name evidence="8 12" type="primary">rpoC2</name>
</gene>
<dbReference type="PANTHER" id="PTHR19376">
    <property type="entry name" value="DNA-DIRECTED RNA POLYMERASE"/>
    <property type="match status" value="1"/>
</dbReference>
<feature type="domain" description="RNA polymerase Rpb1" evidence="11">
    <location>
        <begin position="180"/>
        <end position="249"/>
    </location>
</feature>
<dbReference type="GO" id="GO:0008270">
    <property type="term" value="F:zinc ion binding"/>
    <property type="evidence" value="ECO:0007669"/>
    <property type="project" value="UniProtKB-UniRule"/>
</dbReference>
<comment type="function">
    <text evidence="8">DNA-dependent RNA polymerase catalyzes the transcription of DNA into RNA using the four ribonucleoside triphosphates as substrates.</text>
</comment>
<dbReference type="GO" id="GO:0003677">
    <property type="term" value="F:DNA binding"/>
    <property type="evidence" value="ECO:0007669"/>
    <property type="project" value="UniProtKB-UniRule"/>
</dbReference>
<comment type="cofactor">
    <cofactor evidence="8">
        <name>Zn(2+)</name>
        <dbReference type="ChEBI" id="CHEBI:29105"/>
    </cofactor>
    <text evidence="8">Binds 1 Zn(2+) ion per subunit.</text>
</comment>
<comment type="similarity">
    <text evidence="8">Belongs to the RNA polymerase beta' chain family. RpoC2 subfamily.</text>
</comment>
<feature type="binding site" evidence="8">
    <location>
        <position position="378"/>
    </location>
    <ligand>
        <name>Zn(2+)</name>
        <dbReference type="ChEBI" id="CHEBI:29105"/>
    </ligand>
</feature>
<dbReference type="EMBL" id="KT625415">
    <property type="protein sequence ID" value="ALO63066.1"/>
    <property type="molecule type" value="Genomic_DNA"/>
</dbReference>
<dbReference type="GeneID" id="26378769"/>
<organism evidence="12">
    <name type="scientific">Hafniomonas laevis</name>
    <dbReference type="NCBI Taxonomy" id="436124"/>
    <lineage>
        <taxon>Eukaryota</taxon>
        <taxon>Viridiplantae</taxon>
        <taxon>Chlorophyta</taxon>
        <taxon>core chlorophytes</taxon>
        <taxon>Chlorophyceae</taxon>
        <taxon>CS clade</taxon>
        <taxon>Chlamydomonadales</taxon>
        <taxon>Dunaliellaceae</taxon>
        <taxon>Hafniomonas</taxon>
    </lineage>
</organism>
<reference evidence="12" key="1">
    <citation type="journal article" date="2015" name="BMC Evol. Biol.">
        <title>Chloroplast phylogenomic analysis of chlorophyte green algae identifies a novel lineage sister to the Sphaeropleales (Chlorophyceae).</title>
        <authorList>
            <person name="Lemieux C."/>
            <person name="Vincent A.T."/>
            <person name="Labarre A."/>
            <person name="Otis C."/>
            <person name="Turmel M."/>
        </authorList>
    </citation>
    <scope>NUCLEOTIDE SEQUENCE</scope>
</reference>
<proteinExistence type="inferred from homology"/>
<comment type="subcellular location">
    <subcellularLocation>
        <location evidence="8">Plastid</location>
        <location evidence="8">Chloroplast</location>
    </subcellularLocation>
</comment>
<dbReference type="HAMAP" id="MF_01324">
    <property type="entry name" value="RNApol_bact_RpoC2"/>
    <property type="match status" value="1"/>
</dbReference>
<dbReference type="InterPro" id="IPR038120">
    <property type="entry name" value="Rpb1_funnel_sf"/>
</dbReference>
<dbReference type="GO" id="GO:0000428">
    <property type="term" value="C:DNA-directed RNA polymerase complex"/>
    <property type="evidence" value="ECO:0007669"/>
    <property type="project" value="UniProtKB-KW"/>
</dbReference>
<evidence type="ECO:0000256" key="7">
    <source>
        <dbReference type="ARBA" id="ARBA00023163"/>
    </source>
</evidence>
<evidence type="ECO:0000256" key="9">
    <source>
        <dbReference type="SAM" id="MobiDB-lite"/>
    </source>
</evidence>
<dbReference type="Pfam" id="PF04998">
    <property type="entry name" value="RNA_pol_Rpb1_5"/>
    <property type="match status" value="2"/>
</dbReference>
<feature type="domain" description="RNA polymerase Rpb1" evidence="10">
    <location>
        <begin position="259"/>
        <end position="550"/>
    </location>
</feature>
<comment type="subunit">
    <text evidence="8">In plastids the minimal PEP RNA polymerase catalytic core is composed of four subunits: alpha, beta, beta', and beta''. When a (nuclear-encoded) sigma factor is associated with the core the holoenzyme is formed, which can initiate transcription.</text>
</comment>
<keyword evidence="1 8" id="KW-0240">DNA-directed RNA polymerase</keyword>
<evidence type="ECO:0000256" key="5">
    <source>
        <dbReference type="ARBA" id="ARBA00022723"/>
    </source>
</evidence>
<name>A0A0S2LPC7_9CHLO</name>
<dbReference type="Gene3D" id="1.10.274.100">
    <property type="entry name" value="RNA polymerase Rpb1, domain 3"/>
    <property type="match status" value="1"/>
</dbReference>
<evidence type="ECO:0000259" key="11">
    <source>
        <dbReference type="Pfam" id="PF05000"/>
    </source>
</evidence>
<dbReference type="InterPro" id="IPR007083">
    <property type="entry name" value="RNA_pol_Rpb1_4"/>
</dbReference>
<evidence type="ECO:0000256" key="3">
    <source>
        <dbReference type="ARBA" id="ARBA00022679"/>
    </source>
</evidence>
<comment type="catalytic activity">
    <reaction evidence="8">
        <text>RNA(n) + a ribonucleoside 5'-triphosphate = RNA(n+1) + diphosphate</text>
        <dbReference type="Rhea" id="RHEA:21248"/>
        <dbReference type="Rhea" id="RHEA-COMP:14527"/>
        <dbReference type="Rhea" id="RHEA-COMP:17342"/>
        <dbReference type="ChEBI" id="CHEBI:33019"/>
        <dbReference type="ChEBI" id="CHEBI:61557"/>
        <dbReference type="ChEBI" id="CHEBI:140395"/>
        <dbReference type="EC" id="2.7.7.6"/>
    </reaction>
</comment>
<evidence type="ECO:0000256" key="2">
    <source>
        <dbReference type="ARBA" id="ARBA00022640"/>
    </source>
</evidence>
<sequence length="2364" mass="267034">MVMNNRQRAFHYSFFLRKSPLRGQSTRLYAMRIAGSSQRSKNSSAKTKTPYSTVWASRGIFNYSNGITGGLGATIPCTPPLQVAKASTLQETNDFYWNFCFDKGRIKNFVSWFLLNNGEHKTVALLDRLKTIGFSTATKAGISLGIDDLKIPPKKLSLLYQANMETQLANQKYKRGDVLEVERFQRLISSWHRVSEVLKTEVVRHFEQTNTLNPVYMMAFSGARGNISQVRQLVGMRGLMADPQGRIIDFPILSNFREGLTLTEYLISCYGARKGIVDTALRTANAGYLTRRLVDVAHHVIISIYDCGTLEGVALTPMKEGNKLIYSLQSRLIGRVLAENIIKDGKLIAERNQELTHDLASQIANAKTKVTIRSPLTCASKNLVCQLCYGWSLADGRLVSIGETVGIIAAQSIGEPGTQLTMRTFHTGGVFSSDVSDQIKAPYDGLVLFPEPILGTLVRTPEGDVVFLTKVAGEFMIQNINNEKQFTKYKIPAFTLLFSRHQQKVNMKALVAQITGVNQQTAQRDDAEQLLLSELEGQVFFASLRVRKYRKSDQSELKQNKLEVWTAPLAQPATPPNSSSSQSSTSEPASRKLELLRTLGGFPNEAKTLVNKNEPLVEESEKSLSYQPDTNSIGLIWLLSGKIYQYPTKTVSFLQMGDFVRSTTVLNELIWYTPGDALTTLPIPILPLVNTLTLSSKNPTKTPAKAKLINQQSGIHSIQYKNFGYLLKLNPSLFEKSSVINVSNYFLSLSSALIEDARSEYSSEAKVLDSIGTLVTRRGPLDTRPHGKEEEVSSRPLNKVFPRIQSKASFLDSRGTLKYSNEMRVSKNVSFVKDSLLHPTLMIYSRKTQSKSGGLFMFEDDLESLNRIKSKHIKPFVTQLQQYLFATLQETHDEKESRKKQLELFEFLQNDEHFFTSQVNAWFKKVYYLQKRVANKALLNVESNSAEKAFMLKQYVCHKKIGKIGSCTGTNKNSIRSGFTARSVKHFDQTVLTWCNNNPTLRLVNSKLTENRIPFTPTRISSKVRPLVNSSIHYVNPQSSGNLRHASPVERQKILWLPQEYYLLTGYYSNKTQSLFGLPSVDFRRYSQETNNRSARKGAQRVLYLYKGVAKHNLYSRELTNQLFLKSSNSAPPPYGREVPLVNSSSHYVNPLTSIRYVHPRVNSSIHNVTNPPYKEIWTPWVLLKTTFSVNSFNAWINSNNTNLLKALNRQGFSKNISCTTGLVRIQQKHSTWPSAFQVAKKGYSRRMKRKNMTQYSRVSTPLANSSIHFVTNPPYISRNDVFGLKVQQQTHHYQLDIRQGIVYLPTNSSEVYQLHNQILKPGISKIDDLDFSQHVLIECFASTSLFTQQTATLVDLVDPTTNIELSRFKWFISSPRTRYQPIVYSQAPFVNSSIHYVTNPPLLVLIRPSIQVQQENSTLQAKIVTELFKQSANNKLSTKVFNRLAYYTETYNKQVATGNSSDNVFLTKSRFAPNTPIVNSSIHYVNPLPYDRVTKVPLQIFKINQPKITMTSQHVSQFEQKQSGFENKSSRHAALDSSLKTYLQYTTIFENGECLMHLLATLKHNSIDINSPDSTSNFEKQVHNYVLFGNQSTDSHQYKESYIYYPVVNAPLQNIRFAQSARKLKQTLTQRLVTNSFAKNLKLKLQPQVNIYTSESFFNAIVLSQLSDYYGSVEARRALAEKIFTKFKQKKQYANGIFSINDSVIAASQPHLYISYLNQKLHKKTIVSDLRPWYVRGLFQYTLSGSESTQLDRRGEQSSRESNGNLFLRERKDTQPDLYLPLPYGRELRPFILRVSKDPQAFEITQAKLVQLKQLGLGAKSSLQSSILSSHSSRSSSIVTKLLSGAIVNLLQPAVFQKLVRSNFYFRTHQPMNFSPVHVTFTSQKYRASVNFVNTNPSSLTEKLTSSLQMSFRRSSEPASCKLELLRTSPTPFVNSSIHYVTNPPLVNSSIRTPHSFPYGRVSNASRQSSTLFSSSRRSTLLKYHLPGSVTFGFTSSIDSKMFLKSVKSQVSATQSFARLPRFSSGVTSLGYPFPIARTSCLSPFNGEILHSVQNPTKSQLLILTPKDMVALDLQKQKSSMPGDSRFKPIKRAVGQFIKFGDLLNSDDVTTETGSIIHISQDKLTLRRSQYIAASHKAVLHVKNNDWIEKNVPLVTLPFQRLKAGDIVQGIPKIEQYFEARKSKAGRFYKDSIPSLMNAIFNEYLTRYRLVPFGTTTAAKKAILKVQQILLNGIQRVYRTQGVSIADKHIEIIVRQMTSKVRILNPGVSSFLPGELVDVHLIVQLNRYLEQEIQFEPIVLGITQASLEVDSFISASSFQQTTRVLSEAALDKKRDYLRGLKENVILGNLMPAGTGHQIQQYTS</sequence>
<evidence type="ECO:0000256" key="4">
    <source>
        <dbReference type="ARBA" id="ARBA00022695"/>
    </source>
</evidence>
<dbReference type="RefSeq" id="YP_009185013.1">
    <property type="nucleotide sequence ID" value="NC_028583.1"/>
</dbReference>
<evidence type="ECO:0000256" key="6">
    <source>
        <dbReference type="ARBA" id="ARBA00022833"/>
    </source>
</evidence>
<feature type="binding site" evidence="8">
    <location>
        <position position="385"/>
    </location>
    <ligand>
        <name>Zn(2+)</name>
        <dbReference type="ChEBI" id="CHEBI:29105"/>
    </ligand>
</feature>
<evidence type="ECO:0000313" key="12">
    <source>
        <dbReference type="EMBL" id="ALO63066.1"/>
    </source>
</evidence>
<dbReference type="Gene3D" id="1.10.1790.20">
    <property type="match status" value="1"/>
</dbReference>
<keyword evidence="7 8" id="KW-0804">Transcription</keyword>
<dbReference type="InterPro" id="IPR012756">
    <property type="entry name" value="DNA-dir_RpoC2_beta_pp"/>
</dbReference>
<geneLocation type="chloroplast" evidence="12"/>
<evidence type="ECO:0000256" key="1">
    <source>
        <dbReference type="ARBA" id="ARBA00022478"/>
    </source>
</evidence>
<keyword evidence="12" id="KW-0150">Chloroplast</keyword>
<evidence type="ECO:0000259" key="10">
    <source>
        <dbReference type="Pfam" id="PF04998"/>
    </source>
</evidence>
<keyword evidence="4 8" id="KW-0548">Nucleotidyltransferase</keyword>
<keyword evidence="3 8" id="KW-0808">Transferase</keyword>
<feature type="domain" description="RNA polymerase Rpb1" evidence="10">
    <location>
        <begin position="2223"/>
        <end position="2305"/>
    </location>
</feature>
<dbReference type="GO" id="GO:0009507">
    <property type="term" value="C:chloroplast"/>
    <property type="evidence" value="ECO:0007669"/>
    <property type="project" value="UniProtKB-SubCell"/>
</dbReference>
<dbReference type="SUPFAM" id="SSF64484">
    <property type="entry name" value="beta and beta-prime subunits of DNA dependent RNA-polymerase"/>
    <property type="match status" value="1"/>
</dbReference>
<keyword evidence="5 8" id="KW-0479">Metal-binding</keyword>
<keyword evidence="6 8" id="KW-0862">Zinc</keyword>
<feature type="binding site" evidence="8">
    <location>
        <position position="307"/>
    </location>
    <ligand>
        <name>Zn(2+)</name>
        <dbReference type="ChEBI" id="CHEBI:29105"/>
    </ligand>
</feature>
<dbReference type="EC" id="2.7.7.6" evidence="8"/>
<dbReference type="Gene3D" id="1.10.132.30">
    <property type="match status" value="1"/>
</dbReference>
<dbReference type="PANTHER" id="PTHR19376:SF68">
    <property type="entry name" value="DNA-DIRECTED RNA POLYMERASE SUBUNIT BETA"/>
    <property type="match status" value="1"/>
</dbReference>
<dbReference type="CDD" id="cd02655">
    <property type="entry name" value="RNAP_beta'_C"/>
    <property type="match status" value="1"/>
</dbReference>
<dbReference type="InterPro" id="IPR045867">
    <property type="entry name" value="DNA-dir_RpoC_beta_prime"/>
</dbReference>
<dbReference type="Pfam" id="PF05000">
    <property type="entry name" value="RNA_pol_Rpb1_4"/>
    <property type="match status" value="1"/>
</dbReference>